<gene>
    <name evidence="1" type="ORF">SCFA_1700004</name>
</gene>
<accession>A0A485LVN0</accession>
<proteinExistence type="predicted"/>
<dbReference type="EMBL" id="CAADRN010000080">
    <property type="protein sequence ID" value="VFU12354.1"/>
    <property type="molecule type" value="Genomic_DNA"/>
</dbReference>
<dbReference type="Pfam" id="PF11213">
    <property type="entry name" value="DUF3006"/>
    <property type="match status" value="1"/>
</dbReference>
<sequence length="66" mass="7625">MFIIDRFEDDWVILEFGRKTFSLPRQLVPPEAMEGDVLKIMVNIDAGATAKIKENVRSLADRLFKE</sequence>
<evidence type="ECO:0008006" key="2">
    <source>
        <dbReference type="Google" id="ProtNLM"/>
    </source>
</evidence>
<reference evidence="1" key="1">
    <citation type="submission" date="2019-03" db="EMBL/GenBank/DDBJ databases">
        <authorList>
            <person name="Hao L."/>
        </authorList>
    </citation>
    <scope>NUCLEOTIDE SEQUENCE</scope>
</reference>
<name>A0A485LVN0_9ZZZZ</name>
<protein>
    <recommendedName>
        <fullName evidence="2">DUF3006 domain-containing protein</fullName>
    </recommendedName>
</protein>
<dbReference type="Gene3D" id="6.20.120.50">
    <property type="match status" value="1"/>
</dbReference>
<dbReference type="AlphaFoldDB" id="A0A485LVN0"/>
<evidence type="ECO:0000313" key="1">
    <source>
        <dbReference type="EMBL" id="VFU12354.1"/>
    </source>
</evidence>
<organism evidence="1">
    <name type="scientific">anaerobic digester metagenome</name>
    <dbReference type="NCBI Taxonomy" id="1263854"/>
    <lineage>
        <taxon>unclassified sequences</taxon>
        <taxon>metagenomes</taxon>
        <taxon>ecological metagenomes</taxon>
    </lineage>
</organism>
<dbReference type="InterPro" id="IPR021377">
    <property type="entry name" value="DUF3006"/>
</dbReference>